<feature type="signal peptide" evidence="1">
    <location>
        <begin position="1"/>
        <end position="23"/>
    </location>
</feature>
<dbReference type="AlphaFoldDB" id="A0A7E4VMK0"/>
<proteinExistence type="predicted"/>
<sequence>MSAKFVILCLVVLIAMMAIVTQAQLPMYAEEGDYDYGSQNNKYYHVGDDGYGGYRFMKTEARNRATKMP</sequence>
<dbReference type="WBParaSite" id="Pan_g22927.t1">
    <property type="protein sequence ID" value="Pan_g22927.t1"/>
    <property type="gene ID" value="Pan_g22927"/>
</dbReference>
<feature type="chain" id="PRO_5028929867" evidence="1">
    <location>
        <begin position="24"/>
        <end position="69"/>
    </location>
</feature>
<keyword evidence="2" id="KW-1185">Reference proteome</keyword>
<organism evidence="2 3">
    <name type="scientific">Panagrellus redivivus</name>
    <name type="common">Microworm</name>
    <dbReference type="NCBI Taxonomy" id="6233"/>
    <lineage>
        <taxon>Eukaryota</taxon>
        <taxon>Metazoa</taxon>
        <taxon>Ecdysozoa</taxon>
        <taxon>Nematoda</taxon>
        <taxon>Chromadorea</taxon>
        <taxon>Rhabditida</taxon>
        <taxon>Tylenchina</taxon>
        <taxon>Panagrolaimomorpha</taxon>
        <taxon>Panagrolaimoidea</taxon>
        <taxon>Panagrolaimidae</taxon>
        <taxon>Panagrellus</taxon>
    </lineage>
</organism>
<keyword evidence="1" id="KW-0732">Signal</keyword>
<name>A0A7E4VMK0_PANRE</name>
<accession>A0A7E4VMK0</accession>
<protein>
    <submittedName>
        <fullName evidence="3">Uncharacterized protein</fullName>
    </submittedName>
</protein>
<evidence type="ECO:0000256" key="1">
    <source>
        <dbReference type="SAM" id="SignalP"/>
    </source>
</evidence>
<reference evidence="2" key="1">
    <citation type="journal article" date="2013" name="Genetics">
        <title>The draft genome and transcriptome of Panagrellus redivivus are shaped by the harsh demands of a free-living lifestyle.</title>
        <authorList>
            <person name="Srinivasan J."/>
            <person name="Dillman A.R."/>
            <person name="Macchietto M.G."/>
            <person name="Heikkinen L."/>
            <person name="Lakso M."/>
            <person name="Fracchia K.M."/>
            <person name="Antoshechkin I."/>
            <person name="Mortazavi A."/>
            <person name="Wong G."/>
            <person name="Sternberg P.W."/>
        </authorList>
    </citation>
    <scope>NUCLEOTIDE SEQUENCE [LARGE SCALE GENOMIC DNA]</scope>
    <source>
        <strain evidence="2">MT8872</strain>
    </source>
</reference>
<reference evidence="3" key="2">
    <citation type="submission" date="2020-10" db="UniProtKB">
        <authorList>
            <consortium name="WormBaseParasite"/>
        </authorList>
    </citation>
    <scope>IDENTIFICATION</scope>
</reference>
<evidence type="ECO:0000313" key="3">
    <source>
        <dbReference type="WBParaSite" id="Pan_g22927.t1"/>
    </source>
</evidence>
<dbReference type="Proteomes" id="UP000492821">
    <property type="component" value="Unassembled WGS sequence"/>
</dbReference>
<evidence type="ECO:0000313" key="2">
    <source>
        <dbReference type="Proteomes" id="UP000492821"/>
    </source>
</evidence>